<reference evidence="2 3" key="1">
    <citation type="submission" date="2018-08" db="EMBL/GenBank/DDBJ databases">
        <title>A genome reference for cultivated species of the human gut microbiota.</title>
        <authorList>
            <person name="Zou Y."/>
            <person name="Xue W."/>
            <person name="Luo G."/>
        </authorList>
    </citation>
    <scope>NUCLEOTIDE SEQUENCE [LARGE SCALE GENOMIC DNA]</scope>
    <source>
        <strain evidence="2 3">TF05-12AC</strain>
    </source>
</reference>
<name>A0A3E3IGG0_9FIRM</name>
<dbReference type="Proteomes" id="UP000260828">
    <property type="component" value="Unassembled WGS sequence"/>
</dbReference>
<evidence type="ECO:0000313" key="3">
    <source>
        <dbReference type="Proteomes" id="UP000260828"/>
    </source>
</evidence>
<comment type="caution">
    <text evidence="2">The sequence shown here is derived from an EMBL/GenBank/DDBJ whole genome shotgun (WGS) entry which is preliminary data.</text>
</comment>
<evidence type="ECO:0000259" key="1">
    <source>
        <dbReference type="Pfam" id="PF14287"/>
    </source>
</evidence>
<gene>
    <name evidence="2" type="ORF">DXC40_14745</name>
</gene>
<accession>A0A3E3IGG0</accession>
<evidence type="ECO:0000313" key="2">
    <source>
        <dbReference type="EMBL" id="RGE66168.1"/>
    </source>
</evidence>
<dbReference type="RefSeq" id="WP_117546831.1">
    <property type="nucleotide sequence ID" value="NZ_QVME01000009.1"/>
</dbReference>
<feature type="domain" description="DUF4368" evidence="1">
    <location>
        <begin position="7"/>
        <end position="53"/>
    </location>
</feature>
<dbReference type="Pfam" id="PF14287">
    <property type="entry name" value="DUF4368"/>
    <property type="match status" value="1"/>
</dbReference>
<organism evidence="2 3">
    <name type="scientific">Anaerotruncus colihominis</name>
    <dbReference type="NCBI Taxonomy" id="169435"/>
    <lineage>
        <taxon>Bacteria</taxon>
        <taxon>Bacillati</taxon>
        <taxon>Bacillota</taxon>
        <taxon>Clostridia</taxon>
        <taxon>Eubacteriales</taxon>
        <taxon>Oscillospiraceae</taxon>
        <taxon>Anaerotruncus</taxon>
    </lineage>
</organism>
<dbReference type="EMBL" id="QVME01000009">
    <property type="protein sequence ID" value="RGE66168.1"/>
    <property type="molecule type" value="Genomic_DNA"/>
</dbReference>
<dbReference type="AlphaFoldDB" id="A0A3E3IGG0"/>
<sequence>MGASAAVYATIEKLVRALLDQLISHILGGEVPKIDRKKKQKVRIAYNFVGEIQVTTK</sequence>
<dbReference type="InterPro" id="IPR025378">
    <property type="entry name" value="DUF4368"/>
</dbReference>
<proteinExistence type="predicted"/>
<protein>
    <submittedName>
        <fullName evidence="2">DUF4368 domain-containing protein</fullName>
    </submittedName>
</protein>